<evidence type="ECO:0000259" key="18">
    <source>
        <dbReference type="PROSITE" id="PS50885"/>
    </source>
</evidence>
<evidence type="ECO:0000256" key="7">
    <source>
        <dbReference type="ARBA" id="ARBA00022777"/>
    </source>
</evidence>
<dbReference type="PRINTS" id="PR01590">
    <property type="entry name" value="HTHFIS"/>
</dbReference>
<dbReference type="CDD" id="cd00130">
    <property type="entry name" value="PAS"/>
    <property type="match status" value="4"/>
</dbReference>
<dbReference type="Pfam" id="PF00158">
    <property type="entry name" value="Sigma54_activat"/>
    <property type="match status" value="1"/>
</dbReference>
<dbReference type="InterPro" id="IPR013656">
    <property type="entry name" value="PAS_4"/>
</dbReference>
<dbReference type="GO" id="GO:0000160">
    <property type="term" value="P:phosphorelay signal transduction system"/>
    <property type="evidence" value="ECO:0007669"/>
    <property type="project" value="UniProtKB-KW"/>
</dbReference>
<evidence type="ECO:0000256" key="8">
    <source>
        <dbReference type="ARBA" id="ARBA00022840"/>
    </source>
</evidence>
<keyword evidence="11" id="KW-0805">Transcription regulation</keyword>
<dbReference type="SMART" id="SM00091">
    <property type="entry name" value="PAS"/>
    <property type="match status" value="4"/>
</dbReference>
<evidence type="ECO:0000256" key="3">
    <source>
        <dbReference type="ARBA" id="ARBA00022553"/>
    </source>
</evidence>
<evidence type="ECO:0000259" key="17">
    <source>
        <dbReference type="PROSITE" id="PS50113"/>
    </source>
</evidence>
<dbReference type="Pfam" id="PF25601">
    <property type="entry name" value="AAA_lid_14"/>
    <property type="match status" value="1"/>
</dbReference>
<proteinExistence type="predicted"/>
<dbReference type="SUPFAM" id="SSF52540">
    <property type="entry name" value="P-loop containing nucleoside triphosphate hydrolases"/>
    <property type="match status" value="1"/>
</dbReference>
<dbReference type="PROSITE" id="PS50045">
    <property type="entry name" value="SIGMA54_INTERACT_4"/>
    <property type="match status" value="1"/>
</dbReference>
<dbReference type="SUPFAM" id="SSF55785">
    <property type="entry name" value="PYP-like sensor domain (PAS domain)"/>
    <property type="match status" value="4"/>
</dbReference>
<dbReference type="InterPro" id="IPR009057">
    <property type="entry name" value="Homeodomain-like_sf"/>
</dbReference>
<dbReference type="AlphaFoldDB" id="A0A9D6Z4X9"/>
<keyword evidence="4" id="KW-0808">Transferase</keyword>
<evidence type="ECO:0000313" key="20">
    <source>
        <dbReference type="Proteomes" id="UP000807825"/>
    </source>
</evidence>
<dbReference type="InterPro" id="IPR025944">
    <property type="entry name" value="Sigma_54_int_dom_CS"/>
</dbReference>
<keyword evidence="6" id="KW-0547">Nucleotide-binding</keyword>
<feature type="domain" description="PAS" evidence="16">
    <location>
        <begin position="254"/>
        <end position="292"/>
    </location>
</feature>
<feature type="domain" description="PAS" evidence="16">
    <location>
        <begin position="525"/>
        <end position="595"/>
    </location>
</feature>
<keyword evidence="13" id="KW-0804">Transcription</keyword>
<evidence type="ECO:0000256" key="9">
    <source>
        <dbReference type="ARBA" id="ARBA00022989"/>
    </source>
</evidence>
<keyword evidence="12 14" id="KW-0472">Membrane</keyword>
<keyword evidence="9 14" id="KW-1133">Transmembrane helix</keyword>
<dbReference type="Pfam" id="PF08448">
    <property type="entry name" value="PAS_4"/>
    <property type="match status" value="1"/>
</dbReference>
<evidence type="ECO:0000259" key="15">
    <source>
        <dbReference type="PROSITE" id="PS50045"/>
    </source>
</evidence>
<dbReference type="InterPro" id="IPR027417">
    <property type="entry name" value="P-loop_NTPase"/>
</dbReference>
<keyword evidence="5 14" id="KW-0812">Transmembrane</keyword>
<dbReference type="Gene3D" id="6.10.340.10">
    <property type="match status" value="1"/>
</dbReference>
<dbReference type="NCBIfam" id="TIGR00229">
    <property type="entry name" value="sensory_box"/>
    <property type="match status" value="4"/>
</dbReference>
<dbReference type="Gene3D" id="1.10.10.60">
    <property type="entry name" value="Homeodomain-like"/>
    <property type="match status" value="1"/>
</dbReference>
<dbReference type="SMART" id="SM00382">
    <property type="entry name" value="AAA"/>
    <property type="match status" value="1"/>
</dbReference>
<evidence type="ECO:0000256" key="11">
    <source>
        <dbReference type="ARBA" id="ARBA00023015"/>
    </source>
</evidence>
<comment type="subcellular location">
    <subcellularLocation>
        <location evidence="1">Cell membrane</location>
        <topology evidence="1">Multi-pass membrane protein</topology>
    </subcellularLocation>
</comment>
<dbReference type="CDD" id="cd06225">
    <property type="entry name" value="HAMP"/>
    <property type="match status" value="1"/>
</dbReference>
<dbReference type="SMART" id="SM00086">
    <property type="entry name" value="PAC"/>
    <property type="match status" value="3"/>
</dbReference>
<dbReference type="PROSITE" id="PS00688">
    <property type="entry name" value="SIGMA54_INTERACT_3"/>
    <property type="match status" value="1"/>
</dbReference>
<feature type="domain" description="HAMP" evidence="18">
    <location>
        <begin position="186"/>
        <end position="238"/>
    </location>
</feature>
<dbReference type="GO" id="GO:0005524">
    <property type="term" value="F:ATP binding"/>
    <property type="evidence" value="ECO:0007669"/>
    <property type="project" value="UniProtKB-KW"/>
</dbReference>
<keyword evidence="8" id="KW-0067">ATP-binding</keyword>
<dbReference type="Pfam" id="PF13426">
    <property type="entry name" value="PAS_9"/>
    <property type="match status" value="2"/>
</dbReference>
<dbReference type="InterPro" id="IPR002197">
    <property type="entry name" value="HTH_Fis"/>
</dbReference>
<dbReference type="FunFam" id="3.40.50.300:FF:000006">
    <property type="entry name" value="DNA-binding transcriptional regulator NtrC"/>
    <property type="match status" value="1"/>
</dbReference>
<dbReference type="InterPro" id="IPR001610">
    <property type="entry name" value="PAC"/>
</dbReference>
<evidence type="ECO:0000256" key="6">
    <source>
        <dbReference type="ARBA" id="ARBA00022741"/>
    </source>
</evidence>
<dbReference type="InterPro" id="IPR003660">
    <property type="entry name" value="HAMP_dom"/>
</dbReference>
<dbReference type="Proteomes" id="UP000807825">
    <property type="component" value="Unassembled WGS sequence"/>
</dbReference>
<dbReference type="InterPro" id="IPR033463">
    <property type="entry name" value="sCache_3"/>
</dbReference>
<name>A0A9D6Z4X9_9BACT</name>
<dbReference type="InterPro" id="IPR058031">
    <property type="entry name" value="AAA_lid_NorR"/>
</dbReference>
<dbReference type="Pfam" id="PF17203">
    <property type="entry name" value="sCache_3_2"/>
    <property type="match status" value="1"/>
</dbReference>
<dbReference type="SUPFAM" id="SSF46689">
    <property type="entry name" value="Homeodomain-like"/>
    <property type="match status" value="1"/>
</dbReference>
<dbReference type="InterPro" id="IPR003593">
    <property type="entry name" value="AAA+_ATPase"/>
</dbReference>
<dbReference type="GO" id="GO:0043565">
    <property type="term" value="F:sequence-specific DNA binding"/>
    <property type="evidence" value="ECO:0007669"/>
    <property type="project" value="InterPro"/>
</dbReference>
<dbReference type="SUPFAM" id="SSF158472">
    <property type="entry name" value="HAMP domain-like"/>
    <property type="match status" value="1"/>
</dbReference>
<evidence type="ECO:0000256" key="14">
    <source>
        <dbReference type="SAM" id="Phobius"/>
    </source>
</evidence>
<dbReference type="Gene3D" id="1.10.8.60">
    <property type="match status" value="1"/>
</dbReference>
<dbReference type="Pfam" id="PF00989">
    <property type="entry name" value="PAS"/>
    <property type="match status" value="1"/>
</dbReference>
<feature type="domain" description="PAS" evidence="16">
    <location>
        <begin position="650"/>
        <end position="695"/>
    </location>
</feature>
<dbReference type="Pfam" id="PF00672">
    <property type="entry name" value="HAMP"/>
    <property type="match status" value="1"/>
</dbReference>
<dbReference type="PROSITE" id="PS50885">
    <property type="entry name" value="HAMP"/>
    <property type="match status" value="1"/>
</dbReference>
<dbReference type="EMBL" id="JACRDE010000118">
    <property type="protein sequence ID" value="MBI5248626.1"/>
    <property type="molecule type" value="Genomic_DNA"/>
</dbReference>
<dbReference type="Gene3D" id="3.30.450.20">
    <property type="entry name" value="PAS domain"/>
    <property type="match status" value="5"/>
</dbReference>
<evidence type="ECO:0000256" key="12">
    <source>
        <dbReference type="ARBA" id="ARBA00023136"/>
    </source>
</evidence>
<dbReference type="GO" id="GO:0005886">
    <property type="term" value="C:plasma membrane"/>
    <property type="evidence" value="ECO:0007669"/>
    <property type="project" value="UniProtKB-SubCell"/>
</dbReference>
<feature type="domain" description="PAC" evidence="17">
    <location>
        <begin position="472"/>
        <end position="524"/>
    </location>
</feature>
<feature type="transmembrane region" description="Helical" evidence="14">
    <location>
        <begin position="12"/>
        <end position="32"/>
    </location>
</feature>
<feature type="domain" description="PAS" evidence="16">
    <location>
        <begin position="397"/>
        <end position="438"/>
    </location>
</feature>
<feature type="transmembrane region" description="Helical" evidence="14">
    <location>
        <begin position="166"/>
        <end position="184"/>
    </location>
</feature>
<comment type="caution">
    <text evidence="19">The sequence shown here is derived from an EMBL/GenBank/DDBJ whole genome shotgun (WGS) entry which is preliminary data.</text>
</comment>
<evidence type="ECO:0000259" key="16">
    <source>
        <dbReference type="PROSITE" id="PS50112"/>
    </source>
</evidence>
<evidence type="ECO:0000256" key="10">
    <source>
        <dbReference type="ARBA" id="ARBA00023012"/>
    </source>
</evidence>
<dbReference type="Gene3D" id="3.40.50.300">
    <property type="entry name" value="P-loop containing nucleotide triphosphate hydrolases"/>
    <property type="match status" value="1"/>
</dbReference>
<evidence type="ECO:0000256" key="1">
    <source>
        <dbReference type="ARBA" id="ARBA00004651"/>
    </source>
</evidence>
<dbReference type="SMART" id="SM00304">
    <property type="entry name" value="HAMP"/>
    <property type="match status" value="1"/>
</dbReference>
<dbReference type="PANTHER" id="PTHR32071">
    <property type="entry name" value="TRANSCRIPTIONAL REGULATORY PROTEIN"/>
    <property type="match status" value="1"/>
</dbReference>
<dbReference type="InterPro" id="IPR002078">
    <property type="entry name" value="Sigma_54_int"/>
</dbReference>
<dbReference type="PROSITE" id="PS50113">
    <property type="entry name" value="PAC"/>
    <property type="match status" value="3"/>
</dbReference>
<protein>
    <submittedName>
        <fullName evidence="19">PAS domain S-box protein</fullName>
    </submittedName>
</protein>
<gene>
    <name evidence="19" type="ORF">HY912_03955</name>
</gene>
<dbReference type="InterPro" id="IPR025662">
    <property type="entry name" value="Sigma_54_int_dom_ATP-bd_1"/>
</dbReference>
<reference evidence="19" key="1">
    <citation type="submission" date="2020-07" db="EMBL/GenBank/DDBJ databases">
        <title>Huge and variable diversity of episymbiotic CPR bacteria and DPANN archaea in groundwater ecosystems.</title>
        <authorList>
            <person name="He C.Y."/>
            <person name="Keren R."/>
            <person name="Whittaker M."/>
            <person name="Farag I.F."/>
            <person name="Doudna J."/>
            <person name="Cate J.H.D."/>
            <person name="Banfield J.F."/>
        </authorList>
    </citation>
    <scope>NUCLEOTIDE SEQUENCE</scope>
    <source>
        <strain evidence="19">NC_groundwater_1664_Pr3_B-0.1um_52_9</strain>
    </source>
</reference>
<dbReference type="GO" id="GO:0016301">
    <property type="term" value="F:kinase activity"/>
    <property type="evidence" value="ECO:0007669"/>
    <property type="project" value="UniProtKB-KW"/>
</dbReference>
<dbReference type="InterPro" id="IPR035965">
    <property type="entry name" value="PAS-like_dom_sf"/>
</dbReference>
<dbReference type="InterPro" id="IPR029151">
    <property type="entry name" value="Sensor-like_sf"/>
</dbReference>
<keyword evidence="2" id="KW-1003">Cell membrane</keyword>
<dbReference type="InterPro" id="IPR000014">
    <property type="entry name" value="PAS"/>
</dbReference>
<evidence type="ECO:0000256" key="13">
    <source>
        <dbReference type="ARBA" id="ARBA00023163"/>
    </source>
</evidence>
<dbReference type="InterPro" id="IPR013767">
    <property type="entry name" value="PAS_fold"/>
</dbReference>
<dbReference type="GO" id="GO:0006355">
    <property type="term" value="P:regulation of DNA-templated transcription"/>
    <property type="evidence" value="ECO:0007669"/>
    <property type="project" value="InterPro"/>
</dbReference>
<sequence>MSKLFKKTLLMMIILFGTIATIVSAYAGWMIYNRIIGEYKSKAIAIAKNIANSSIEVFLSRDASTIQSMVDQLHETEGVAYVLVATQDGKILSHTFAPKVPYEIVRLVQLPRENKEEVVVTNVRPEGYGNFLDVASPILVGVGGYVHVGMDLDGVLLYITNAIVRLHLATFLLFLVSVGVAYVLTNTISRPLTQLTEYANRLTARDFSAEIHIQSTDEIGLLARTMTTMASEIKTRIATLEMAVSEATRELQDTLAYVSAIIENLADGLLVLNTDGKVTRSNSALTNILGLNFDPEGHSARELLGKKAEAYLLEKGWELANFYSRRAHEDEFTSGEAIGQDVPPDNTSEFTTTRTDGQVLRIELSVSVVNMKGAWNTIGILRDVTVRRKAEEALRVSEEKYRGIFEHAVAGMFQTDDRGHPISANPALARILGYGSTEEFIETTTEAAERLYVDLRDKEEFMRLMQGGQVVHGFELELYRKDGSSIWASIRAGAITNENKKLVFTEGMIEDISERKRAQEALLESEGRYRELFEVSPDPMIVHKDGIILFANIAAAEFLRVSRPQELCGRRVLEFVHPEFSKEVLERTSRAEKEGRSSPFAEVQFIRSDASVGYLQSVAVPTRYMGQSAVLTVGRDITERKEAEEALRSSEQRFRTIFEIAPDCIFLKDQDLNYTHVNPAVESLFGIPASEIIGKKAEDFFGDEAGRHICEGDLRVLTGQTIEGEHTRPVRGMYLTFHDIRTPLRNSVGEVMGICKFSRNITDRKGIQQSPQAKEREYKSAAMLATVEQALHAAKTDGIVVLLGESGSGKDFIARWIHSKSERADGPFFSVNCAAIPRELAESEFFGHERGAFTGALARKKGLLELAEGGTLLLNEVGELPLSLQTKLLTFLDTRSFTRVGGEKMIRVSARLIAATHRDLLLEIAEGRFLEALYYRLSVFVVRVPPLRERIEDMPTIAEDMLLRLATEMRLTQVPVIDPNDMKRLCSYHWPGNVRELRNILERAVMLSKGPKISVEVPALDTRKNEWVYEVRFQDRQNLPQTINDLTRTLCTEALRRSEGNKKEAAQILGISRHSLYRFLKNSGFYSENELW</sequence>
<evidence type="ECO:0000256" key="2">
    <source>
        <dbReference type="ARBA" id="ARBA00022475"/>
    </source>
</evidence>
<dbReference type="InterPro" id="IPR000700">
    <property type="entry name" value="PAS-assoc_C"/>
</dbReference>
<dbReference type="CDD" id="cd00009">
    <property type="entry name" value="AAA"/>
    <property type="match status" value="1"/>
</dbReference>
<dbReference type="PROSITE" id="PS50112">
    <property type="entry name" value="PAS"/>
    <property type="match status" value="4"/>
</dbReference>
<dbReference type="Pfam" id="PF02954">
    <property type="entry name" value="HTH_8"/>
    <property type="match status" value="1"/>
</dbReference>
<organism evidence="19 20">
    <name type="scientific">Desulfomonile tiedjei</name>
    <dbReference type="NCBI Taxonomy" id="2358"/>
    <lineage>
        <taxon>Bacteria</taxon>
        <taxon>Pseudomonadati</taxon>
        <taxon>Thermodesulfobacteriota</taxon>
        <taxon>Desulfomonilia</taxon>
        <taxon>Desulfomonilales</taxon>
        <taxon>Desulfomonilaceae</taxon>
        <taxon>Desulfomonile</taxon>
    </lineage>
</organism>
<evidence type="ECO:0000256" key="4">
    <source>
        <dbReference type="ARBA" id="ARBA00022679"/>
    </source>
</evidence>
<feature type="domain" description="PAC" evidence="17">
    <location>
        <begin position="599"/>
        <end position="649"/>
    </location>
</feature>
<keyword evidence="7" id="KW-0418">Kinase</keyword>
<feature type="domain" description="PAC" evidence="17">
    <location>
        <begin position="346"/>
        <end position="396"/>
    </location>
</feature>
<keyword evidence="10" id="KW-0902">Two-component regulatory system</keyword>
<dbReference type="SUPFAM" id="SSF103190">
    <property type="entry name" value="Sensory domain-like"/>
    <property type="match status" value="1"/>
</dbReference>
<evidence type="ECO:0000256" key="5">
    <source>
        <dbReference type="ARBA" id="ARBA00022692"/>
    </source>
</evidence>
<keyword evidence="3" id="KW-0597">Phosphoprotein</keyword>
<dbReference type="PROSITE" id="PS00675">
    <property type="entry name" value="SIGMA54_INTERACT_1"/>
    <property type="match status" value="1"/>
</dbReference>
<feature type="domain" description="Sigma-54 factor interaction" evidence="15">
    <location>
        <begin position="779"/>
        <end position="1006"/>
    </location>
</feature>
<accession>A0A9D6Z4X9</accession>
<evidence type="ECO:0000313" key="19">
    <source>
        <dbReference type="EMBL" id="MBI5248626.1"/>
    </source>
</evidence>